<dbReference type="OrthoDB" id="9807975at2"/>
<dbReference type="Proteomes" id="UP000322327">
    <property type="component" value="Unassembled WGS sequence"/>
</dbReference>
<evidence type="ECO:0000313" key="4">
    <source>
        <dbReference type="EMBL" id="TXJ32241.1"/>
    </source>
</evidence>
<dbReference type="RefSeq" id="WP_147527659.1">
    <property type="nucleotide sequence ID" value="NZ_SAXT01000005.1"/>
</dbReference>
<accession>A0A5C8CGH3</accession>
<dbReference type="Pfam" id="PF01257">
    <property type="entry name" value="2Fe-2S_thioredx"/>
    <property type="match status" value="1"/>
</dbReference>
<dbReference type="Proteomes" id="UP000325116">
    <property type="component" value="Unassembled WGS sequence"/>
</dbReference>
<evidence type="ECO:0000313" key="15">
    <source>
        <dbReference type="Proteomes" id="UP000324638"/>
    </source>
</evidence>
<evidence type="ECO:0000313" key="12">
    <source>
        <dbReference type="Proteomes" id="UP000322659"/>
    </source>
</evidence>
<dbReference type="EMBL" id="SAYA01000023">
    <property type="protein sequence ID" value="TXJ23833.1"/>
    <property type="molecule type" value="Genomic_DNA"/>
</dbReference>
<dbReference type="EMBL" id="SAYI01000018">
    <property type="protein sequence ID" value="TXJ55361.1"/>
    <property type="molecule type" value="Genomic_DNA"/>
</dbReference>
<proteinExistence type="predicted"/>
<evidence type="ECO:0000313" key="3">
    <source>
        <dbReference type="EMBL" id="TXJ23833.1"/>
    </source>
</evidence>
<evidence type="ECO:0000313" key="2">
    <source>
        <dbReference type="EMBL" id="TXJ21427.1"/>
    </source>
</evidence>
<protein>
    <submittedName>
        <fullName evidence="1">NADH:ubiquinone oxidoreductase</fullName>
    </submittedName>
</protein>
<evidence type="ECO:0000313" key="14">
    <source>
        <dbReference type="Proteomes" id="UP000324574"/>
    </source>
</evidence>
<dbReference type="Proteomes" id="UP000325013">
    <property type="component" value="Unassembled WGS sequence"/>
</dbReference>
<gene>
    <name evidence="7" type="ORF">EPJ67_10915</name>
    <name evidence="6" type="ORF">EPJ70_12335</name>
    <name evidence="4" type="ORF">EPJ71_09110</name>
    <name evidence="3" type="ORF">EPJ73_08155</name>
    <name evidence="9" type="ORF">EPJ74_10845</name>
    <name evidence="8" type="ORF">EPJ76_07165</name>
    <name evidence="2" type="ORF">EPJ79_09965</name>
    <name evidence="1" type="ORF">EPJ80_09990</name>
    <name evidence="5" type="ORF">EPJ81_09565</name>
</gene>
<name>A0A5C8CGH3_9SPIR</name>
<dbReference type="EMBL" id="SAYJ01000019">
    <property type="protein sequence ID" value="TXJ54768.1"/>
    <property type="molecule type" value="Genomic_DNA"/>
</dbReference>
<dbReference type="Proteomes" id="UP000324574">
    <property type="component" value="Unassembled WGS sequence"/>
</dbReference>
<evidence type="ECO:0000313" key="13">
    <source>
        <dbReference type="Proteomes" id="UP000324336"/>
    </source>
</evidence>
<evidence type="ECO:0000313" key="16">
    <source>
        <dbReference type="Proteomes" id="UP000325002"/>
    </source>
</evidence>
<evidence type="ECO:0000313" key="17">
    <source>
        <dbReference type="Proteomes" id="UP000325013"/>
    </source>
</evidence>
<dbReference type="EMBL" id="SAXT01000005">
    <property type="protein sequence ID" value="TXJ12016.1"/>
    <property type="molecule type" value="Genomic_DNA"/>
</dbReference>
<evidence type="ECO:0000313" key="1">
    <source>
        <dbReference type="EMBL" id="TXJ12016.1"/>
    </source>
</evidence>
<dbReference type="Gene3D" id="3.40.30.10">
    <property type="entry name" value="Glutaredoxin"/>
    <property type="match status" value="1"/>
</dbReference>
<dbReference type="Proteomes" id="UP000324638">
    <property type="component" value="Unassembled WGS sequence"/>
</dbReference>
<evidence type="ECO:0000313" key="5">
    <source>
        <dbReference type="EMBL" id="TXJ36586.1"/>
    </source>
</evidence>
<dbReference type="Proteomes" id="UP000322188">
    <property type="component" value="Unassembled WGS sequence"/>
</dbReference>
<evidence type="ECO:0000313" key="8">
    <source>
        <dbReference type="EMBL" id="TXJ55361.1"/>
    </source>
</evidence>
<evidence type="ECO:0000313" key="18">
    <source>
        <dbReference type="Proteomes" id="UP000325116"/>
    </source>
</evidence>
<dbReference type="EMBL" id="SAXZ01000012">
    <property type="protein sequence ID" value="TXJ32241.1"/>
    <property type="molecule type" value="Genomic_DNA"/>
</dbReference>
<dbReference type="EMBL" id="SAYG01000018">
    <property type="protein sequence ID" value="TXJ42726.1"/>
    <property type="molecule type" value="Genomic_DNA"/>
</dbReference>
<dbReference type="Proteomes" id="UP000324336">
    <property type="component" value="Unassembled WGS sequence"/>
</dbReference>
<keyword evidence="12" id="KW-1185">Reference proteome</keyword>
<dbReference type="Proteomes" id="UP000325002">
    <property type="component" value="Unassembled WGS sequence"/>
</dbReference>
<evidence type="ECO:0000313" key="7">
    <source>
        <dbReference type="EMBL" id="TXJ54768.1"/>
    </source>
</evidence>
<evidence type="ECO:0000313" key="11">
    <source>
        <dbReference type="Proteomes" id="UP000322327"/>
    </source>
</evidence>
<evidence type="ECO:0000313" key="10">
    <source>
        <dbReference type="Proteomes" id="UP000322188"/>
    </source>
</evidence>
<dbReference type="Proteomes" id="UP000322659">
    <property type="component" value="Unassembled WGS sequence"/>
</dbReference>
<dbReference type="EMBL" id="SAXU01000001">
    <property type="protein sequence ID" value="TXJ21427.1"/>
    <property type="molecule type" value="Genomic_DNA"/>
</dbReference>
<sequence>METNNMQTVIEVCVGLHCCMKGSYAILESIRKHYDLKIGIPSFDGMLLKEVECMHNCKNAVSVIINGMEFNNCSFDNIVKYIEAIHIRKR</sequence>
<comment type="caution">
    <text evidence="1">The sequence shown here is derived from an EMBL/GenBank/DDBJ whole genome shotgun (WGS) entry which is preliminary data.</text>
</comment>
<reference evidence="1" key="2">
    <citation type="submission" date="2019-01" db="EMBL/GenBank/DDBJ databases">
        <authorList>
            <person name="Thorell K."/>
        </authorList>
    </citation>
    <scope>NUCLEOTIDE SEQUENCE</scope>
    <source>
        <strain evidence="2">513A</strain>
        <strain evidence="9">PC2022III</strain>
        <strain evidence="7">PC2777IV</strain>
        <strain evidence="8">PC3053II</strain>
        <strain evidence="6">PC3714II</strain>
        <strain evidence="5">PC3997IV</strain>
        <strain evidence="3">PC4597II</strain>
        <strain evidence="4">PC5099IV</strain>
        <strain evidence="1">W1</strain>
    </source>
</reference>
<keyword evidence="1" id="KW-0830">Ubiquinone</keyword>
<evidence type="ECO:0000313" key="9">
    <source>
        <dbReference type="EMBL" id="TXJ59596.1"/>
    </source>
</evidence>
<dbReference type="EMBL" id="SAYK01000008">
    <property type="protein sequence ID" value="TXJ59596.1"/>
    <property type="molecule type" value="Genomic_DNA"/>
</dbReference>
<dbReference type="EMBL" id="SAYD01000021">
    <property type="protein sequence ID" value="TXJ36586.1"/>
    <property type="molecule type" value="Genomic_DNA"/>
</dbReference>
<reference evidence="10 11" key="1">
    <citation type="journal article" date="1992" name="Lakartidningen">
        <title>[Penicillin V and not amoxicillin is the first choice preparation in acute otitis].</title>
        <authorList>
            <person name="Kamme C."/>
            <person name="Lundgren K."/>
            <person name="Prellner K."/>
        </authorList>
    </citation>
    <scope>NUCLEOTIDE SEQUENCE [LARGE SCALE GENOMIC DNA]</scope>
    <source>
        <strain evidence="2 15">513A</strain>
        <strain evidence="9 10">PC2022III</strain>
        <strain evidence="7 17">PC2777IV</strain>
        <strain evidence="8 11">PC3053II</strain>
        <strain evidence="6 14">PC3714II</strain>
        <strain evidence="5 16">PC3997IV</strain>
        <strain evidence="3 13">PC4597II</strain>
        <strain evidence="4 12">PC5099IV</strain>
        <strain evidence="1 18">W1</strain>
    </source>
</reference>
<organism evidence="1 18">
    <name type="scientific">Brachyspira aalborgi</name>
    <dbReference type="NCBI Taxonomy" id="29522"/>
    <lineage>
        <taxon>Bacteria</taxon>
        <taxon>Pseudomonadati</taxon>
        <taxon>Spirochaetota</taxon>
        <taxon>Spirochaetia</taxon>
        <taxon>Brachyspirales</taxon>
        <taxon>Brachyspiraceae</taxon>
        <taxon>Brachyspira</taxon>
    </lineage>
</organism>
<dbReference type="AlphaFoldDB" id="A0A5C8CGH3"/>
<dbReference type="InterPro" id="IPR036249">
    <property type="entry name" value="Thioredoxin-like_sf"/>
</dbReference>
<evidence type="ECO:0000313" key="6">
    <source>
        <dbReference type="EMBL" id="TXJ42726.1"/>
    </source>
</evidence>
<dbReference type="SUPFAM" id="SSF52833">
    <property type="entry name" value="Thioredoxin-like"/>
    <property type="match status" value="1"/>
</dbReference>
<dbReference type="GeneID" id="61067825"/>